<feature type="compositionally biased region" description="Basic and acidic residues" evidence="1">
    <location>
        <begin position="45"/>
        <end position="56"/>
    </location>
</feature>
<dbReference type="AlphaFoldDB" id="A0A521CX37"/>
<dbReference type="InterPro" id="IPR038666">
    <property type="entry name" value="SSP1_head-tail_sf"/>
</dbReference>
<evidence type="ECO:0000256" key="1">
    <source>
        <dbReference type="SAM" id="MobiDB-lite"/>
    </source>
</evidence>
<sequence>MGAGDLDRRIQFRRATVQDDRFQTVLRWNEDNPDADNLGTPVWGSRKDASDAERAKSGGIEASMMSRFVVRSSSFTRGITPKDRLVCGGLVYDIAGIKEIGRLDRLEITATARTD</sequence>
<protein>
    <submittedName>
        <fullName evidence="2">Phage head-tail joining protein</fullName>
    </submittedName>
</protein>
<name>A0A521CX37_9RHOB</name>
<dbReference type="Proteomes" id="UP000319014">
    <property type="component" value="Unassembled WGS sequence"/>
</dbReference>
<keyword evidence="3" id="KW-1185">Reference proteome</keyword>
<reference evidence="2 3" key="1">
    <citation type="submission" date="2017-05" db="EMBL/GenBank/DDBJ databases">
        <authorList>
            <person name="Varghese N."/>
            <person name="Submissions S."/>
        </authorList>
    </citation>
    <scope>NUCLEOTIDE SEQUENCE [LARGE SCALE GENOMIC DNA]</scope>
    <source>
        <strain evidence="2 3">DSM 100094</strain>
    </source>
</reference>
<dbReference type="InterPro" id="IPR008767">
    <property type="entry name" value="Phage_SPP1_head-tail_adaptor"/>
</dbReference>
<evidence type="ECO:0000313" key="3">
    <source>
        <dbReference type="Proteomes" id="UP000319014"/>
    </source>
</evidence>
<accession>A0A521CX37</accession>
<evidence type="ECO:0000313" key="2">
    <source>
        <dbReference type="EMBL" id="SMO64026.1"/>
    </source>
</evidence>
<gene>
    <name evidence="2" type="ORF">SAMN06265221_105242</name>
</gene>
<dbReference type="EMBL" id="FXTK01000005">
    <property type="protein sequence ID" value="SMO64026.1"/>
    <property type="molecule type" value="Genomic_DNA"/>
</dbReference>
<feature type="region of interest" description="Disordered" evidence="1">
    <location>
        <begin position="36"/>
        <end position="57"/>
    </location>
</feature>
<organism evidence="2 3">
    <name type="scientific">Paracoccus laeviglucosivorans</name>
    <dbReference type="NCBI Taxonomy" id="1197861"/>
    <lineage>
        <taxon>Bacteria</taxon>
        <taxon>Pseudomonadati</taxon>
        <taxon>Pseudomonadota</taxon>
        <taxon>Alphaproteobacteria</taxon>
        <taxon>Rhodobacterales</taxon>
        <taxon>Paracoccaceae</taxon>
        <taxon>Paracoccus</taxon>
    </lineage>
</organism>
<dbReference type="Pfam" id="PF05521">
    <property type="entry name" value="Phage_HCP"/>
    <property type="match status" value="1"/>
</dbReference>
<dbReference type="OrthoDB" id="7998779at2"/>
<proteinExistence type="predicted"/>
<dbReference type="RefSeq" id="WP_142662778.1">
    <property type="nucleotide sequence ID" value="NZ_FXTK01000005.1"/>
</dbReference>
<dbReference type="Gene3D" id="2.40.10.270">
    <property type="entry name" value="Bacteriophage SPP1 head-tail adaptor protein"/>
    <property type="match status" value="1"/>
</dbReference>